<organism evidence="1 2">
    <name type="scientific">Trachymyrmex septentrionalis</name>
    <dbReference type="NCBI Taxonomy" id="34720"/>
    <lineage>
        <taxon>Eukaryota</taxon>
        <taxon>Metazoa</taxon>
        <taxon>Ecdysozoa</taxon>
        <taxon>Arthropoda</taxon>
        <taxon>Hexapoda</taxon>
        <taxon>Insecta</taxon>
        <taxon>Pterygota</taxon>
        <taxon>Neoptera</taxon>
        <taxon>Endopterygota</taxon>
        <taxon>Hymenoptera</taxon>
        <taxon>Apocrita</taxon>
        <taxon>Aculeata</taxon>
        <taxon>Formicoidea</taxon>
        <taxon>Formicidae</taxon>
        <taxon>Myrmicinae</taxon>
        <taxon>Trachymyrmex</taxon>
    </lineage>
</organism>
<name>A0A151JUF8_9HYME</name>
<gene>
    <name evidence="1" type="ORF">ALC56_09149</name>
</gene>
<dbReference type="AlphaFoldDB" id="A0A151JUF8"/>
<evidence type="ECO:0000313" key="1">
    <source>
        <dbReference type="EMBL" id="KYN36499.1"/>
    </source>
</evidence>
<proteinExistence type="predicted"/>
<dbReference type="EMBL" id="KQ981743">
    <property type="protein sequence ID" value="KYN36499.1"/>
    <property type="molecule type" value="Genomic_DNA"/>
</dbReference>
<sequence length="77" mass="9157">MQEPTMSTVQSVQTKQSPVCRRYHQYKFVDRQDGRSLVLVVPQEEQNKVEKFPTENVEKLDKDSHADSIYRFADRKR</sequence>
<accession>A0A151JUF8</accession>
<reference evidence="1 2" key="1">
    <citation type="submission" date="2016-03" db="EMBL/GenBank/DDBJ databases">
        <title>Trachymyrmex septentrionalis WGS genome.</title>
        <authorList>
            <person name="Nygaard S."/>
            <person name="Hu H."/>
            <person name="Boomsma J."/>
            <person name="Zhang G."/>
        </authorList>
    </citation>
    <scope>NUCLEOTIDE SEQUENCE [LARGE SCALE GENOMIC DNA]</scope>
    <source>
        <strain evidence="1">Tsep2-gDNA-1</strain>
        <tissue evidence="1">Whole body</tissue>
    </source>
</reference>
<evidence type="ECO:0000313" key="2">
    <source>
        <dbReference type="Proteomes" id="UP000078541"/>
    </source>
</evidence>
<protein>
    <submittedName>
        <fullName evidence="1">Uncharacterized protein</fullName>
    </submittedName>
</protein>
<dbReference type="Proteomes" id="UP000078541">
    <property type="component" value="Unassembled WGS sequence"/>
</dbReference>
<keyword evidence="2" id="KW-1185">Reference proteome</keyword>